<evidence type="ECO:0000256" key="1">
    <source>
        <dbReference type="SAM" id="MobiDB-lite"/>
    </source>
</evidence>
<feature type="domain" description="Calx-beta" evidence="2">
    <location>
        <begin position="165"/>
        <end position="256"/>
    </location>
</feature>
<reference evidence="3 4" key="1">
    <citation type="submission" date="2021-06" db="EMBL/GenBank/DDBJ databases">
        <title>Sphingomonas sp. XMGL2, whole genome shotgun sequencing project.</title>
        <authorList>
            <person name="Zhao G."/>
            <person name="Shen L."/>
        </authorList>
    </citation>
    <scope>NUCLEOTIDE SEQUENCE [LARGE SCALE GENOMIC DNA]</scope>
    <source>
        <strain evidence="3 4">XMGL2</strain>
    </source>
</reference>
<sequence>MSIFINEFHYDNAGGDVGELVEIAGTDLSGYKLLLYNGSNGQSYNTLSLSGVIADQQNGFGAVSFAYPDTAQGTIQNGSPDGIALVDGNNNVVEFLSYEGSFKATNGAANGLTSTDVGVAETGTANGTSVARTGTGSEAGDFSWAVSTSSHGSINAGQSFAGGATPIKIKVDDAAPVAEGDTGDSTITFTVTRSGGAGAFSVDYATADGSAHAGSDYVATAGTLIFAAGQTEAHVLVAITGDTVVEPDESFVISLGNATGGATIAQARAQGVIVNDDQAATNVAISDTAVTEGDDGQTFATFTVTRTGDAVPFSVDFATADGTAHAGSDYVARNGTLSFAADETVKTITVAVQGDHAGEGAESFSVNLANATGNVGITDTTGVGTILDSDFTRISQIQGDANFSPILVDAGIHSFNVQSADTVAVNAVVTAIDDEGRLQGYYLMEQQGDWDDSALTSEGIFVMTRNDANVGQTVAAAAPGLQVGQTLTVQAHVMEYQSFYNLPRTMLTDATIVSQSAEISELPTNVLDGSVGRHIPNAILTDEVPDYLDAHDDPNDTFDPQNDALDFFETVEGMRVTIPNMVVADGFAGGSDNAVYFKAYSLDHANPEQINSRGGYTIAGDPPFSPPDTANPDDATHEGGKYLHDGDVNPDIVELDFSNAGRGGTSGFDQQLTMGDKLGGVSGVVDFDFGNLKVYVTDPVTLTDTQPVQETLTLADDARSLRVATFNVENLDPTDGSARFTQIAETIASNLKAPDIISVEEIQDNNGSGAGGTDASQTWQQLVDALNAATGKHYQYVDQDPVNGAEGGEPNGNIRVGFLYDTDRVQLGDLAADASLTERREYTDRIGDGVRDADDNIAFDDSMIASEINPVDYEATRKSLLGEFAFNGNTVYVTANHFPSKSGGSDNFYQMTQDLPSGQPENSDWAQRVAAADALNAILNRIAQGDGDARIISGGDYNDFYFYRPLEVAAGYVKPDGTPATDRTSFDNLTITKLPEAERYTYDFDGRSQAIDHILVDHTLNSVASYDIVHINTGYNQRNGAVNPAISDHDPAVAQFDFRTLAESLTGNAAANLIEGFGGDDTLSGEGGADTLAGGAGNDWLDGGPDNDIVAFTGPRTDYSFARGEAGSIIVADGLADRDGTDTVANAETFRFGDGATVSLDQLLVGVIRTGGTAADQLIGQGVGDRLYGYAGADTLIGLAGHDSLWGGQGNDVLAGGNGDDRLHGGQGNDSVTGDAGADVIVGGVGSDMLAGGAGDDIFFFARGDGRDIIADYTVGHDVLYLATGLAVTSSSVGDTNGDGVADLTVSLTGKGAVTVLGVGGLNQLAIVANQISPMPDIG</sequence>
<organism evidence="3 4">
    <name type="scientific">Sphingomonas quercus</name>
    <dbReference type="NCBI Taxonomy" id="2842451"/>
    <lineage>
        <taxon>Bacteria</taxon>
        <taxon>Pseudomonadati</taxon>
        <taxon>Pseudomonadota</taxon>
        <taxon>Alphaproteobacteria</taxon>
        <taxon>Sphingomonadales</taxon>
        <taxon>Sphingomonadaceae</taxon>
        <taxon>Sphingomonas</taxon>
    </lineage>
</organism>
<dbReference type="SMART" id="SM00237">
    <property type="entry name" value="Calx_beta"/>
    <property type="match status" value="2"/>
</dbReference>
<gene>
    <name evidence="3" type="ORF">KOF26_12835</name>
</gene>
<dbReference type="Pfam" id="PF00353">
    <property type="entry name" value="HemolysinCabind"/>
    <property type="match status" value="3"/>
</dbReference>
<evidence type="ECO:0000259" key="2">
    <source>
        <dbReference type="SMART" id="SM00237"/>
    </source>
</evidence>
<feature type="domain" description="Calx-beta" evidence="2">
    <location>
        <begin position="270"/>
        <end position="369"/>
    </location>
</feature>
<dbReference type="PROSITE" id="PS00330">
    <property type="entry name" value="HEMOLYSIN_CALCIUM"/>
    <property type="match status" value="3"/>
</dbReference>
<dbReference type="Proteomes" id="UP000776276">
    <property type="component" value="Unassembled WGS sequence"/>
</dbReference>
<name>A0ABS6BKQ9_9SPHN</name>
<dbReference type="PANTHER" id="PTHR42834:SF1">
    <property type="entry name" value="ENDONUCLEASE_EXONUCLEASE_PHOSPHATASE FAMILY PROTEIN (AFU_ORTHOLOGUE AFUA_3G09210)"/>
    <property type="match status" value="1"/>
</dbReference>
<evidence type="ECO:0000313" key="4">
    <source>
        <dbReference type="Proteomes" id="UP000776276"/>
    </source>
</evidence>
<protein>
    <recommendedName>
        <fullName evidence="2">Calx-beta domain-containing protein</fullName>
    </recommendedName>
</protein>
<comment type="caution">
    <text evidence="3">The sequence shown here is derived from an EMBL/GenBank/DDBJ whole genome shotgun (WGS) entry which is preliminary data.</text>
</comment>
<feature type="compositionally biased region" description="Basic and acidic residues" evidence="1">
    <location>
        <begin position="634"/>
        <end position="647"/>
    </location>
</feature>
<dbReference type="RefSeq" id="WP_216325476.1">
    <property type="nucleotide sequence ID" value="NZ_JAHKRT010000006.1"/>
</dbReference>
<feature type="region of interest" description="Disordered" evidence="1">
    <location>
        <begin position="611"/>
        <end position="647"/>
    </location>
</feature>
<proteinExistence type="predicted"/>
<keyword evidence="4" id="KW-1185">Reference proteome</keyword>
<accession>A0ABS6BKQ9</accession>
<dbReference type="InterPro" id="IPR001343">
    <property type="entry name" value="Hemolysn_Ca-bd"/>
</dbReference>
<dbReference type="EMBL" id="JAHKRT010000006">
    <property type="protein sequence ID" value="MBU3078754.1"/>
    <property type="molecule type" value="Genomic_DNA"/>
</dbReference>
<dbReference type="InterPro" id="IPR003644">
    <property type="entry name" value="Calx_beta"/>
</dbReference>
<dbReference type="PANTHER" id="PTHR42834">
    <property type="entry name" value="ENDONUCLEASE/EXONUCLEASE/PHOSPHATASE FAMILY PROTEIN (AFU_ORTHOLOGUE AFUA_3G09210)"/>
    <property type="match status" value="1"/>
</dbReference>
<dbReference type="Pfam" id="PF03160">
    <property type="entry name" value="Calx-beta"/>
    <property type="match status" value="1"/>
</dbReference>
<evidence type="ECO:0000313" key="3">
    <source>
        <dbReference type="EMBL" id="MBU3078754.1"/>
    </source>
</evidence>
<dbReference type="InterPro" id="IPR018511">
    <property type="entry name" value="Hemolysin-typ_Ca-bd_CS"/>
</dbReference>